<comment type="caution">
    <text evidence="5">The sequence shown here is derived from an EMBL/GenBank/DDBJ whole genome shotgun (WGS) entry which is preliminary data.</text>
</comment>
<evidence type="ECO:0000313" key="6">
    <source>
        <dbReference type="Proteomes" id="UP001279734"/>
    </source>
</evidence>
<dbReference type="InterPro" id="IPR035513">
    <property type="entry name" value="Invertase/methylesterase_inhib"/>
</dbReference>
<dbReference type="SUPFAM" id="SSF101148">
    <property type="entry name" value="Plant invertase/pectin methylesterase inhibitor"/>
    <property type="match status" value="1"/>
</dbReference>
<dbReference type="Gene3D" id="1.20.140.40">
    <property type="entry name" value="Invertase/pectin methylesterase inhibitor family protein"/>
    <property type="match status" value="1"/>
</dbReference>
<accession>A0AAD3TCX7</accession>
<dbReference type="GO" id="GO:0004857">
    <property type="term" value="F:enzyme inhibitor activity"/>
    <property type="evidence" value="ECO:0007669"/>
    <property type="project" value="InterPro"/>
</dbReference>
<evidence type="ECO:0000256" key="2">
    <source>
        <dbReference type="ARBA" id="ARBA00023157"/>
    </source>
</evidence>
<dbReference type="EMBL" id="BSYO01000033">
    <property type="protein sequence ID" value="GMH27815.1"/>
    <property type="molecule type" value="Genomic_DNA"/>
</dbReference>
<protein>
    <recommendedName>
        <fullName evidence="7">Pectinesterase inhibitor domain-containing protein</fullName>
    </recommendedName>
</protein>
<evidence type="ECO:0000256" key="4">
    <source>
        <dbReference type="SAM" id="SignalP"/>
    </source>
</evidence>
<sequence>MATLLSSVEIPIFLCLFTVVYTILSSVHGDEELIRKVCSKTSSPDVYCLGCLHTNPRSPELDVRELAGTAIFCACNQSDATVAAFNRYATMTSDQDLVNAFAYCADAADIVGEKATVALSSWGDGNYKDSEDELNSARDVDIVNCRTELNKTFSKAGKPPFPQELQVEFTGLLGVVTIAEEIVEQI</sequence>
<reference evidence="5" key="1">
    <citation type="submission" date="2023-05" db="EMBL/GenBank/DDBJ databases">
        <title>Nepenthes gracilis genome sequencing.</title>
        <authorList>
            <person name="Fukushima K."/>
        </authorList>
    </citation>
    <scope>NUCLEOTIDE SEQUENCE</scope>
    <source>
        <strain evidence="5">SING2019-196</strain>
    </source>
</reference>
<proteinExistence type="inferred from homology"/>
<dbReference type="Proteomes" id="UP001279734">
    <property type="component" value="Unassembled WGS sequence"/>
</dbReference>
<evidence type="ECO:0000256" key="3">
    <source>
        <dbReference type="ARBA" id="ARBA00038471"/>
    </source>
</evidence>
<evidence type="ECO:0008006" key="7">
    <source>
        <dbReference type="Google" id="ProtNLM"/>
    </source>
</evidence>
<keyword evidence="1 4" id="KW-0732">Signal</keyword>
<feature type="chain" id="PRO_5042204473" description="Pectinesterase inhibitor domain-containing protein" evidence="4">
    <location>
        <begin position="30"/>
        <end position="186"/>
    </location>
</feature>
<dbReference type="InterPro" id="IPR006501">
    <property type="entry name" value="Pectinesterase_inhib_dom"/>
</dbReference>
<organism evidence="5 6">
    <name type="scientific">Nepenthes gracilis</name>
    <name type="common">Slender pitcher plant</name>
    <dbReference type="NCBI Taxonomy" id="150966"/>
    <lineage>
        <taxon>Eukaryota</taxon>
        <taxon>Viridiplantae</taxon>
        <taxon>Streptophyta</taxon>
        <taxon>Embryophyta</taxon>
        <taxon>Tracheophyta</taxon>
        <taxon>Spermatophyta</taxon>
        <taxon>Magnoliopsida</taxon>
        <taxon>eudicotyledons</taxon>
        <taxon>Gunneridae</taxon>
        <taxon>Pentapetalae</taxon>
        <taxon>Caryophyllales</taxon>
        <taxon>Nepenthaceae</taxon>
        <taxon>Nepenthes</taxon>
    </lineage>
</organism>
<dbReference type="PANTHER" id="PTHR36710:SF18">
    <property type="entry name" value="PECTINESTERASE INHIBITOR 5-RELATED"/>
    <property type="match status" value="1"/>
</dbReference>
<feature type="signal peptide" evidence="4">
    <location>
        <begin position="1"/>
        <end position="29"/>
    </location>
</feature>
<evidence type="ECO:0000256" key="1">
    <source>
        <dbReference type="ARBA" id="ARBA00022729"/>
    </source>
</evidence>
<dbReference type="InterPro" id="IPR052421">
    <property type="entry name" value="PCW_Enzyme_Inhibitor"/>
</dbReference>
<gene>
    <name evidence="5" type="ORF">Nepgr_029658</name>
</gene>
<keyword evidence="2" id="KW-1015">Disulfide bond</keyword>
<dbReference type="PANTHER" id="PTHR36710">
    <property type="entry name" value="PECTINESTERASE INHIBITOR-LIKE"/>
    <property type="match status" value="1"/>
</dbReference>
<dbReference type="AlphaFoldDB" id="A0AAD3TCX7"/>
<comment type="similarity">
    <text evidence="3">Belongs to the PMEI family.</text>
</comment>
<name>A0AAD3TCX7_NEPGR</name>
<evidence type="ECO:0000313" key="5">
    <source>
        <dbReference type="EMBL" id="GMH27815.1"/>
    </source>
</evidence>
<dbReference type="NCBIfam" id="TIGR01614">
    <property type="entry name" value="PME_inhib"/>
    <property type="match status" value="1"/>
</dbReference>
<keyword evidence="6" id="KW-1185">Reference proteome</keyword>